<reference evidence="1" key="2">
    <citation type="submission" date="2021-01" db="EMBL/GenBank/DDBJ databases">
        <authorList>
            <person name="Corre E."/>
            <person name="Pelletier E."/>
            <person name="Niang G."/>
            <person name="Scheremetjew M."/>
            <person name="Finn R."/>
            <person name="Kale V."/>
            <person name="Holt S."/>
            <person name="Cochrane G."/>
            <person name="Meng A."/>
            <person name="Brown T."/>
            <person name="Cohen L."/>
        </authorList>
    </citation>
    <scope>NUCLEOTIDE SEQUENCE</scope>
    <source>
        <strain evidence="1">E4-10</strain>
    </source>
</reference>
<evidence type="ECO:0000313" key="5">
    <source>
        <dbReference type="EMBL" id="KAA0172934.1"/>
    </source>
</evidence>
<evidence type="ECO:0000313" key="6">
    <source>
        <dbReference type="Proteomes" id="UP000322899"/>
    </source>
</evidence>
<dbReference type="EMBL" id="HBET01015053">
    <property type="protein sequence ID" value="CAD8565832.1"/>
    <property type="molecule type" value="Transcribed_RNA"/>
</dbReference>
<evidence type="ECO:0000313" key="2">
    <source>
        <dbReference type="EMBL" id="KAA0149223.1"/>
    </source>
</evidence>
<evidence type="ECO:0008006" key="10">
    <source>
        <dbReference type="Google" id="ProtNLM"/>
    </source>
</evidence>
<dbReference type="OrthoDB" id="10250268at2759"/>
<dbReference type="EMBL" id="VLTL01000053">
    <property type="protein sequence ID" value="KAA0164681.1"/>
    <property type="molecule type" value="Genomic_DNA"/>
</dbReference>
<dbReference type="InterPro" id="IPR036249">
    <property type="entry name" value="Thioredoxin-like_sf"/>
</dbReference>
<evidence type="ECO:0000313" key="8">
    <source>
        <dbReference type="Proteomes" id="UP000324907"/>
    </source>
</evidence>
<dbReference type="EMBL" id="VLTO01000040">
    <property type="protein sequence ID" value="KAA0172934.1"/>
    <property type="molecule type" value="Genomic_DNA"/>
</dbReference>
<dbReference type="Gene3D" id="3.40.30.10">
    <property type="entry name" value="Glutaredoxin"/>
    <property type="match status" value="1"/>
</dbReference>
<accession>A0A5A8DLH8</accession>
<dbReference type="Proteomes" id="UP000322899">
    <property type="component" value="Unassembled WGS sequence"/>
</dbReference>
<organism evidence="3 8">
    <name type="scientific">Cafeteria roenbergensis</name>
    <name type="common">Marine flagellate</name>
    <dbReference type="NCBI Taxonomy" id="33653"/>
    <lineage>
        <taxon>Eukaryota</taxon>
        <taxon>Sar</taxon>
        <taxon>Stramenopiles</taxon>
        <taxon>Bigyra</taxon>
        <taxon>Opalozoa</taxon>
        <taxon>Bicosoecida</taxon>
        <taxon>Cafeteriaceae</taxon>
        <taxon>Cafeteria</taxon>
    </lineage>
</organism>
<proteinExistence type="predicted"/>
<reference evidence="6 7" key="1">
    <citation type="submission" date="2019-07" db="EMBL/GenBank/DDBJ databases">
        <title>Genomes of Cafeteria roenbergensis.</title>
        <authorList>
            <person name="Fischer M.G."/>
            <person name="Hackl T."/>
            <person name="Roman M."/>
        </authorList>
    </citation>
    <scope>NUCLEOTIDE SEQUENCE [LARGE SCALE GENOMIC DNA]</scope>
    <source>
        <strain evidence="2 7">BVI</strain>
        <strain evidence="4 9">Cflag</strain>
        <strain evidence="5 6">E4-10P</strain>
        <strain evidence="3 8">RCC970-E3</strain>
    </source>
</reference>
<dbReference type="Proteomes" id="UP000323011">
    <property type="component" value="Unassembled WGS sequence"/>
</dbReference>
<evidence type="ECO:0000313" key="7">
    <source>
        <dbReference type="Proteomes" id="UP000323011"/>
    </source>
</evidence>
<dbReference type="AlphaFoldDB" id="A0A5A8DLH8"/>
<name>A0A5A8DLH8_CAFRO</name>
<evidence type="ECO:0000313" key="4">
    <source>
        <dbReference type="EMBL" id="KAA0168608.1"/>
    </source>
</evidence>
<dbReference type="Proteomes" id="UP000324907">
    <property type="component" value="Unassembled WGS sequence"/>
</dbReference>
<evidence type="ECO:0000313" key="3">
    <source>
        <dbReference type="EMBL" id="KAA0164681.1"/>
    </source>
</evidence>
<keyword evidence="7" id="KW-1185">Reference proteome</keyword>
<sequence length="116" mass="13293">MSWRGYVSRSVRNVRFIVDNAQMDKGGSCFGVRQWYESNLATMAEVNPHFTFMLRGFDFAEPSLLISFNDGTARIEPLAHKTPTDIDAYLRQAVVDAVKKNRDEIRETATLPHIER</sequence>
<evidence type="ECO:0000313" key="1">
    <source>
        <dbReference type="EMBL" id="CAD8565832.1"/>
    </source>
</evidence>
<protein>
    <recommendedName>
        <fullName evidence="10">Ribosomal protein/NADH dehydrogenase domain-containing protein</fullName>
    </recommendedName>
</protein>
<evidence type="ECO:0000313" key="9">
    <source>
        <dbReference type="Proteomes" id="UP000325113"/>
    </source>
</evidence>
<dbReference type="EMBL" id="VLTM01000002">
    <property type="protein sequence ID" value="KAA0168608.1"/>
    <property type="molecule type" value="Genomic_DNA"/>
</dbReference>
<dbReference type="EMBL" id="VLTN01000045">
    <property type="protein sequence ID" value="KAA0149223.1"/>
    <property type="molecule type" value="Genomic_DNA"/>
</dbReference>
<gene>
    <name evidence="1" type="ORF">CROE0942_LOCUS10210</name>
    <name evidence="5" type="ORF">FNF27_05571</name>
    <name evidence="3" type="ORF">FNF28_03742</name>
    <name evidence="2" type="ORF">FNF29_06110</name>
    <name evidence="4" type="ORF">FNF31_00488</name>
</gene>
<dbReference type="SUPFAM" id="SSF52833">
    <property type="entry name" value="Thioredoxin-like"/>
    <property type="match status" value="1"/>
</dbReference>
<dbReference type="Proteomes" id="UP000325113">
    <property type="component" value="Unassembled WGS sequence"/>
</dbReference>